<dbReference type="AlphaFoldDB" id="A0A8G2MP01"/>
<comment type="caution">
    <text evidence="1">The sequence shown here is derived from an EMBL/GenBank/DDBJ whole genome shotgun (WGS) entry which is preliminary data.</text>
</comment>
<organism evidence="1 2">
    <name type="scientific">Rhizobium leguminosarum bv. viciae</name>
    <dbReference type="NCBI Taxonomy" id="387"/>
    <lineage>
        <taxon>Bacteria</taxon>
        <taxon>Pseudomonadati</taxon>
        <taxon>Pseudomonadota</taxon>
        <taxon>Alphaproteobacteria</taxon>
        <taxon>Hyphomicrobiales</taxon>
        <taxon>Rhizobiaceae</taxon>
        <taxon>Rhizobium/Agrobacterium group</taxon>
        <taxon>Rhizobium</taxon>
    </lineage>
</organism>
<evidence type="ECO:0000313" key="2">
    <source>
        <dbReference type="Proteomes" id="UP000291866"/>
    </source>
</evidence>
<dbReference type="Proteomes" id="UP000291866">
    <property type="component" value="Unassembled WGS sequence"/>
</dbReference>
<dbReference type="EMBL" id="SJLU01000012">
    <property type="protein sequence ID" value="TBX89700.1"/>
    <property type="molecule type" value="Genomic_DNA"/>
</dbReference>
<name>A0A8G2MP01_RHILV</name>
<reference evidence="1 2" key="1">
    <citation type="submission" date="2019-02" db="EMBL/GenBank/DDBJ databases">
        <title>The competitiveness to form nodules shapes the capacities of Rhizobium leguminosarum sv viciae communities to promote symbiosis with specific hosts.</title>
        <authorList>
            <person name="Boivin S."/>
            <person name="Lepetit M."/>
        </authorList>
    </citation>
    <scope>NUCLEOTIDE SEQUENCE [LARGE SCALE GENOMIC DNA]</scope>
    <source>
        <strain evidence="1 2">SPF4F3</strain>
    </source>
</reference>
<sequence>MPLAIFISSIGLVAFMSLNERDHEVERGSRMAAAAVSGQQTRIQQSRARLDALRGALLQQKVRLRAKKPNDDIALPT</sequence>
<evidence type="ECO:0000313" key="1">
    <source>
        <dbReference type="EMBL" id="TBX89700.1"/>
    </source>
</evidence>
<protein>
    <submittedName>
        <fullName evidence="1">Uncharacterized protein</fullName>
    </submittedName>
</protein>
<proteinExistence type="predicted"/>
<dbReference type="RefSeq" id="WP_131602374.1">
    <property type="nucleotide sequence ID" value="NZ_SJLU01000012.1"/>
</dbReference>
<gene>
    <name evidence="1" type="ORF">E0H31_23000</name>
</gene>
<accession>A0A8G2MP01</accession>